<dbReference type="InterPro" id="IPR039974">
    <property type="entry name" value="Splicing_factor_SLU7"/>
</dbReference>
<comment type="subcellular location">
    <subcellularLocation>
        <location evidence="1 7">Nucleus</location>
    </subcellularLocation>
</comment>
<feature type="region of interest" description="Disordered" evidence="8">
    <location>
        <begin position="241"/>
        <end position="263"/>
    </location>
</feature>
<dbReference type="OrthoDB" id="249612at2759"/>
<dbReference type="InterPro" id="IPR021715">
    <property type="entry name" value="Slu7_dom"/>
</dbReference>
<dbReference type="PANTHER" id="PTHR12942">
    <property type="entry name" value="STEP II SPLICING FACTOR SLU7"/>
    <property type="match status" value="1"/>
</dbReference>
<feature type="region of interest" description="Disordered" evidence="8">
    <location>
        <begin position="181"/>
        <end position="210"/>
    </location>
</feature>
<comment type="subunit">
    <text evidence="7">Associated with the spliceosome.</text>
</comment>
<comment type="caution">
    <text evidence="10">The sequence shown here is derived from an EMBL/GenBank/DDBJ whole genome shotgun (WGS) entry which is preliminary data.</text>
</comment>
<keyword evidence="6 7" id="KW-0539">Nucleus</keyword>
<reference evidence="10 11" key="1">
    <citation type="submission" date="2016-08" db="EMBL/GenBank/DDBJ databases">
        <title>A Parts List for Fungal Cellulosomes Revealed by Comparative Genomics.</title>
        <authorList>
            <consortium name="DOE Joint Genome Institute"/>
            <person name="Haitjema C.H."/>
            <person name="Gilmore S.P."/>
            <person name="Henske J.K."/>
            <person name="Solomon K.V."/>
            <person name="De Groot R."/>
            <person name="Kuo A."/>
            <person name="Mondo S.J."/>
            <person name="Salamov A.A."/>
            <person name="Labutti K."/>
            <person name="Zhao Z."/>
            <person name="Chiniquy J."/>
            <person name="Barry K."/>
            <person name="Brewer H.M."/>
            <person name="Purvine S.O."/>
            <person name="Wright A.T."/>
            <person name="Boxma B."/>
            <person name="Van Alen T."/>
            <person name="Hackstein J.H."/>
            <person name="Baker S.E."/>
            <person name="Grigoriev I.V."/>
            <person name="O'Malley M.A."/>
        </authorList>
    </citation>
    <scope>NUCLEOTIDE SEQUENCE [LARGE SCALE GENOMIC DNA]</scope>
    <source>
        <strain evidence="10 11">S4</strain>
    </source>
</reference>
<dbReference type="STRING" id="1754192.A0A1Y1VVB5"/>
<evidence type="ECO:0000313" key="10">
    <source>
        <dbReference type="EMBL" id="ORX64704.1"/>
    </source>
</evidence>
<evidence type="ECO:0000256" key="4">
    <source>
        <dbReference type="ARBA" id="ARBA00022728"/>
    </source>
</evidence>
<protein>
    <recommendedName>
        <fullName evidence="7">Pre-mRNA-splicing factor SLU7</fullName>
    </recommendedName>
</protein>
<dbReference type="EMBL" id="MCFG01000504">
    <property type="protein sequence ID" value="ORX64704.1"/>
    <property type="molecule type" value="Genomic_DNA"/>
</dbReference>
<accession>A0A1Y1VVB5</accession>
<keyword evidence="4 7" id="KW-0747">Spliceosome</keyword>
<name>A0A1Y1VVB5_9FUNG</name>
<gene>
    <name evidence="10" type="ORF">BCR32DRAFT_297979</name>
</gene>
<evidence type="ECO:0000256" key="7">
    <source>
        <dbReference type="RuleBase" id="RU367071"/>
    </source>
</evidence>
<reference evidence="10 11" key="2">
    <citation type="submission" date="2016-08" db="EMBL/GenBank/DDBJ databases">
        <title>Pervasive Adenine N6-methylation of Active Genes in Fungi.</title>
        <authorList>
            <consortium name="DOE Joint Genome Institute"/>
            <person name="Mondo S.J."/>
            <person name="Dannebaum R.O."/>
            <person name="Kuo R.C."/>
            <person name="Labutti K."/>
            <person name="Haridas S."/>
            <person name="Kuo A."/>
            <person name="Salamov A."/>
            <person name="Ahrendt S.R."/>
            <person name="Lipzen A."/>
            <person name="Sullivan W."/>
            <person name="Andreopoulos W.B."/>
            <person name="Clum A."/>
            <person name="Lindquist E."/>
            <person name="Daum C."/>
            <person name="Ramamoorthy G.K."/>
            <person name="Gryganskyi A."/>
            <person name="Culley D."/>
            <person name="Magnuson J.K."/>
            <person name="James T.Y."/>
            <person name="O'Malley M.A."/>
            <person name="Stajich J.E."/>
            <person name="Spatafora J.W."/>
            <person name="Visel A."/>
            <person name="Grigoriev I.V."/>
        </authorList>
    </citation>
    <scope>NUCLEOTIDE SEQUENCE [LARGE SCALE GENOMIC DNA]</scope>
    <source>
        <strain evidence="10 11">S4</strain>
    </source>
</reference>
<evidence type="ECO:0000256" key="3">
    <source>
        <dbReference type="ARBA" id="ARBA00022664"/>
    </source>
</evidence>
<evidence type="ECO:0000256" key="2">
    <source>
        <dbReference type="ARBA" id="ARBA00007203"/>
    </source>
</evidence>
<evidence type="ECO:0000256" key="1">
    <source>
        <dbReference type="ARBA" id="ARBA00004123"/>
    </source>
</evidence>
<keyword evidence="3 7" id="KW-0507">mRNA processing</keyword>
<organism evidence="10 11">
    <name type="scientific">Anaeromyces robustus</name>
    <dbReference type="NCBI Taxonomy" id="1754192"/>
    <lineage>
        <taxon>Eukaryota</taxon>
        <taxon>Fungi</taxon>
        <taxon>Fungi incertae sedis</taxon>
        <taxon>Chytridiomycota</taxon>
        <taxon>Chytridiomycota incertae sedis</taxon>
        <taxon>Neocallimastigomycetes</taxon>
        <taxon>Neocallimastigales</taxon>
        <taxon>Neocallimastigaceae</taxon>
        <taxon>Anaeromyces</taxon>
    </lineage>
</organism>
<comment type="function">
    <text evidence="7">Involved in pre-mRNA splicing.</text>
</comment>
<proteinExistence type="inferred from homology"/>
<dbReference type="PANTHER" id="PTHR12942:SF2">
    <property type="entry name" value="PRE-MRNA-SPLICING FACTOR SLU7"/>
    <property type="match status" value="1"/>
</dbReference>
<evidence type="ECO:0000256" key="8">
    <source>
        <dbReference type="SAM" id="MobiDB-lite"/>
    </source>
</evidence>
<dbReference type="GO" id="GO:0000398">
    <property type="term" value="P:mRNA splicing, via spliceosome"/>
    <property type="evidence" value="ECO:0007669"/>
    <property type="project" value="UniProtKB-UniRule"/>
</dbReference>
<evidence type="ECO:0000259" key="9">
    <source>
        <dbReference type="Pfam" id="PF11708"/>
    </source>
</evidence>
<dbReference type="AlphaFoldDB" id="A0A1Y1VVB5"/>
<feature type="compositionally biased region" description="Basic and acidic residues" evidence="8">
    <location>
        <begin position="181"/>
        <end position="191"/>
    </location>
</feature>
<comment type="similarity">
    <text evidence="2 7">Belongs to the SLU7 family.</text>
</comment>
<dbReference type="Proteomes" id="UP000193944">
    <property type="component" value="Unassembled WGS sequence"/>
</dbReference>
<feature type="domain" description="Pre-mRNA-splicing factor SLU7" evidence="9">
    <location>
        <begin position="137"/>
        <end position="389"/>
    </location>
</feature>
<dbReference type="GO" id="GO:0005681">
    <property type="term" value="C:spliceosomal complex"/>
    <property type="evidence" value="ECO:0007669"/>
    <property type="project" value="UniProtKB-UniRule"/>
</dbReference>
<evidence type="ECO:0000256" key="6">
    <source>
        <dbReference type="ARBA" id="ARBA00023242"/>
    </source>
</evidence>
<keyword evidence="11" id="KW-1185">Reference proteome</keyword>
<sequence>MATSNTKLTKEEFRRQKDLEAARKAGTAPAEIDELTGKDINPHIPQYMSTIPWYLDTGKRTLAHQRLRKTDKIEEKWYHRGAKKGKASTKYRKGACENCGAMTHKAKDCVERPRKKGAKFTGKDIMPDEVIEDIEFTYDGKRDQWNGYDPNEYLKQVKEWELIDKERQKRKEKELEEKMKNGLIDDIKSGNDSDSDEDKYAEASDMPGQKVDTKTRTTVRNLRIREDTAKYLLNLDPNSAFYDPKTRSMRDNPNKDKNPEELSYAGDNYLRYSGEAKKISELQSFAFNAAEQGSDINIIANPTQGELLFKEVSEKKLKLKDDTQQKILEKYGGANHLNIPSKDLLYAQTENYVEYSRTGRVIKGQEKAKVKSKYEEEVYINNHTTVWGSYWENGKWGYKCCHSFIKNSYCTGTAGIEAKNNAIIDVSNEKPKRSLLEEHLANQKHEKSKKRKLED</sequence>
<feature type="compositionally biased region" description="Basic and acidic residues" evidence="8">
    <location>
        <begin position="244"/>
        <end position="260"/>
    </location>
</feature>
<dbReference type="Pfam" id="PF11708">
    <property type="entry name" value="Slu7"/>
    <property type="match status" value="1"/>
</dbReference>
<keyword evidence="5 7" id="KW-0508">mRNA splicing</keyword>
<dbReference type="GO" id="GO:0030628">
    <property type="term" value="F:pre-mRNA 3'-splice site binding"/>
    <property type="evidence" value="ECO:0007669"/>
    <property type="project" value="UniProtKB-UniRule"/>
</dbReference>
<evidence type="ECO:0000256" key="5">
    <source>
        <dbReference type="ARBA" id="ARBA00023187"/>
    </source>
</evidence>
<evidence type="ECO:0000313" key="11">
    <source>
        <dbReference type="Proteomes" id="UP000193944"/>
    </source>
</evidence>